<keyword evidence="1" id="KW-0732">Signal</keyword>
<dbReference type="SUPFAM" id="SSF56935">
    <property type="entry name" value="Porins"/>
    <property type="match status" value="1"/>
</dbReference>
<gene>
    <name evidence="2" type="ORF">JHU38_05730</name>
</gene>
<protein>
    <recommendedName>
        <fullName evidence="4">TonB-dependent receptor</fullName>
    </recommendedName>
</protein>
<sequence length="856" mass="98183">MKKLYILLLAVCLPAVAVAQKINHDFNQVSLSDALRYIIIHQRQYNISFIYNELEDFRVTTSVRNQNVPEAINQLIGFYPVSAKVKRNVIDEEGNRMPDEIYVECVQKERRKVIGKVVDTDGQPMGFVNVSLLNVDDSTFVNGGVSTEAGDFVIPCAEQDLLIKLSYVGYKTVIRRIAGFHVGTITMRPNAYNIKGVTVRGHHKTDYVDHSTYTFSAEQIRNARQSQELIATLPGLRVDPMTNKIATFSDKPLKILINGVEATDNDLKSIEPDKIKNVEYYTVPPARYTDVGTLINIHTRRLDNGYAVGFDTGQAINRGFNNTNMYAKYTKGKSQFSFDYTLNYRNAANCKEENTYRMTEDTKTATYTYYGDYHFGYANQNFNLKYLYSINDSIAFQARFTPNIFTWFWRDRFDIKAMGNDLWRNGHSLQDRTIRSFGPSLDLYFSHKLKNGQLLVADVVGTYFHNKQGNDNHQFDENNAELLNDNMRQRNNKYSVIGEVVYTKDWGKRQFSAGYKATLAKSDFEISNVLSAYSSYSYHATNDNHYTYAQLGGGLGKLSYRLSLGATYIHTSNDDTRYNKLYFTPQLLLSYPVKSGQFTLRFASEAVLPGISQLSNNSTIEIPGLHRRGNPMLRSGNDKTIQLSYSLNNPYIYLWTTLGYNHISDPINQYFQWENVNGQRIIVRSPLNGDYQTTVGGNCQIRIKPFKSDLLAIEAQGGFWKQTEKNAYMGKHHHNYTPFYIYMTSRWKDFGANLYWRRASMSLNGSYLQSDENSCDAKFFYQHKQLRLSVVCVFPFTTPTYKTQTLDNNILSYLHVNKIPSQRSMITLGVSYNLFSGKQKNIRKQIDNYDGDKGTF</sequence>
<feature type="signal peptide" evidence="1">
    <location>
        <begin position="1"/>
        <end position="19"/>
    </location>
</feature>
<evidence type="ECO:0000313" key="2">
    <source>
        <dbReference type="EMBL" id="MBO1363276.1"/>
    </source>
</evidence>
<evidence type="ECO:0000313" key="3">
    <source>
        <dbReference type="Proteomes" id="UP000664265"/>
    </source>
</evidence>
<evidence type="ECO:0008006" key="4">
    <source>
        <dbReference type="Google" id="ProtNLM"/>
    </source>
</evidence>
<dbReference type="RefSeq" id="WP_146156994.1">
    <property type="nucleotide sequence ID" value="NZ_JAERMS010000012.1"/>
</dbReference>
<organism evidence="2 3">
    <name type="scientific">Prevotella illustrans</name>
    <dbReference type="NCBI Taxonomy" id="2800387"/>
    <lineage>
        <taxon>Bacteria</taxon>
        <taxon>Pseudomonadati</taxon>
        <taxon>Bacteroidota</taxon>
        <taxon>Bacteroidia</taxon>
        <taxon>Bacteroidales</taxon>
        <taxon>Prevotellaceae</taxon>
        <taxon>Prevotella</taxon>
    </lineage>
</organism>
<dbReference type="Proteomes" id="UP000664265">
    <property type="component" value="Unassembled WGS sequence"/>
</dbReference>
<dbReference type="SUPFAM" id="SSF49464">
    <property type="entry name" value="Carboxypeptidase regulatory domain-like"/>
    <property type="match status" value="1"/>
</dbReference>
<proteinExistence type="predicted"/>
<evidence type="ECO:0000256" key="1">
    <source>
        <dbReference type="SAM" id="SignalP"/>
    </source>
</evidence>
<comment type="caution">
    <text evidence="2">The sequence shown here is derived from an EMBL/GenBank/DDBJ whole genome shotgun (WGS) entry which is preliminary data.</text>
</comment>
<keyword evidence="3" id="KW-1185">Reference proteome</keyword>
<accession>A0ABS3M585</accession>
<name>A0ABS3M585_9BACT</name>
<dbReference type="EMBL" id="JAERMS010000012">
    <property type="protein sequence ID" value="MBO1363276.1"/>
    <property type="molecule type" value="Genomic_DNA"/>
</dbReference>
<dbReference type="InterPro" id="IPR008969">
    <property type="entry name" value="CarboxyPept-like_regulatory"/>
</dbReference>
<feature type="chain" id="PRO_5045284303" description="TonB-dependent receptor" evidence="1">
    <location>
        <begin position="20"/>
        <end position="856"/>
    </location>
</feature>
<reference evidence="2 3" key="1">
    <citation type="submission" date="2021-01" db="EMBL/GenBank/DDBJ databases">
        <title>Prevotella A2931 sp. nov.</title>
        <authorList>
            <person name="Buhl M."/>
            <person name="Oberhettinger P."/>
        </authorList>
    </citation>
    <scope>NUCLEOTIDE SEQUENCE [LARGE SCALE GENOMIC DNA]</scope>
    <source>
        <strain evidence="2 3">A2931</strain>
    </source>
</reference>